<feature type="non-terminal residue" evidence="3">
    <location>
        <position position="1"/>
    </location>
</feature>
<dbReference type="EMBL" id="NCSJ02000192">
    <property type="protein sequence ID" value="RFU27738.1"/>
    <property type="molecule type" value="Genomic_DNA"/>
</dbReference>
<dbReference type="Pfam" id="PF06985">
    <property type="entry name" value="HET"/>
    <property type="match status" value="1"/>
</dbReference>
<feature type="domain" description="DUF8212" evidence="2">
    <location>
        <begin position="236"/>
        <end position="259"/>
    </location>
</feature>
<evidence type="ECO:0000313" key="4">
    <source>
        <dbReference type="Proteomes" id="UP000258309"/>
    </source>
</evidence>
<dbReference type="InterPro" id="IPR058525">
    <property type="entry name" value="DUF8212"/>
</dbReference>
<evidence type="ECO:0000259" key="2">
    <source>
        <dbReference type="Pfam" id="PF26640"/>
    </source>
</evidence>
<name>A0A3E2H2V0_SCYLI</name>
<comment type="caution">
    <text evidence="3">The sequence shown here is derived from an EMBL/GenBank/DDBJ whole genome shotgun (WGS) entry which is preliminary data.</text>
</comment>
<dbReference type="OrthoDB" id="674604at2759"/>
<protein>
    <submittedName>
        <fullName evidence="3">Uncharacterized protein</fullName>
    </submittedName>
</protein>
<dbReference type="STRING" id="5539.A0A3E2H2V0"/>
<dbReference type="Proteomes" id="UP000258309">
    <property type="component" value="Unassembled WGS sequence"/>
</dbReference>
<reference evidence="3 4" key="1">
    <citation type="submission" date="2018-05" db="EMBL/GenBank/DDBJ databases">
        <title>Draft genome sequence of Scytalidium lignicola DSM 105466, a ubiquitous saprotrophic fungus.</title>
        <authorList>
            <person name="Buettner E."/>
            <person name="Gebauer A.M."/>
            <person name="Hofrichter M."/>
            <person name="Liers C."/>
            <person name="Kellner H."/>
        </authorList>
    </citation>
    <scope>NUCLEOTIDE SEQUENCE [LARGE SCALE GENOMIC DNA]</scope>
    <source>
        <strain evidence="3 4">DSM 105466</strain>
    </source>
</reference>
<sequence length="574" mass="64116">MRLLNTSDQTLRLFDDRRPNDNHFLSYAILSHTWSSEEVTLQEIQTANAKHGQSPSHRKIHACCDQAKATGFDWVWVDTCCIDKTNNVELSEAINSMFHYYKNAKVCYVYLDDVSHKDWDHVEPTANSDDMREFLQSRWFKRGWTLQELIAPSELLFFDKTWALIGNRLKYSVIVSKITGIPTAFLTSRHPSEASIAQRMSWAAPRETTRMEDIAYCLLGLFDVHIPLIYGEGSEKAFYRLQEEIIKHTDDQSIFAWGIGATSGHDEDISMLATSPQDFAKCGNVIPCSSYEPSTLKHFEMTKMELRIELPIWDSFIDGSHSIGILNCRLTHDFSHPIGILINLDHSQSQSGPRSGKRAHKAPRSYSEIHIKRSKMQVVSVATAKSSLLARQNPIIMELPPNVKIIEQIQSSWEYVVHEDKNHVCFEGQVLSAGAPVWNTVSVAALVAVDGADYGFDGDYNANAGVDRADQTNDRAVRHGSMRDATVDSNNGDVWRQCIYTIVGGGYVYGDGANNNRHRTGSARWSGVDGVKGLGGGHDDGGAAAKEEQGWGTHMDIDIDVGVYARVVETGEAE</sequence>
<dbReference type="PANTHER" id="PTHR10622">
    <property type="entry name" value="HET DOMAIN-CONTAINING PROTEIN"/>
    <property type="match status" value="1"/>
</dbReference>
<evidence type="ECO:0000259" key="1">
    <source>
        <dbReference type="Pfam" id="PF06985"/>
    </source>
</evidence>
<dbReference type="PANTHER" id="PTHR10622:SF10">
    <property type="entry name" value="HET DOMAIN-CONTAINING PROTEIN"/>
    <property type="match status" value="1"/>
</dbReference>
<proteinExistence type="predicted"/>
<dbReference type="AlphaFoldDB" id="A0A3E2H2V0"/>
<evidence type="ECO:0000313" key="3">
    <source>
        <dbReference type="EMBL" id="RFU27738.1"/>
    </source>
</evidence>
<dbReference type="InterPro" id="IPR010730">
    <property type="entry name" value="HET"/>
</dbReference>
<accession>A0A3E2H2V0</accession>
<keyword evidence="4" id="KW-1185">Reference proteome</keyword>
<feature type="non-terminal residue" evidence="3">
    <location>
        <position position="574"/>
    </location>
</feature>
<dbReference type="Pfam" id="PF26640">
    <property type="entry name" value="DUF8212"/>
    <property type="match status" value="1"/>
</dbReference>
<gene>
    <name evidence="3" type="ORF">B7463_g8593</name>
</gene>
<organism evidence="3 4">
    <name type="scientific">Scytalidium lignicola</name>
    <name type="common">Hyphomycete</name>
    <dbReference type="NCBI Taxonomy" id="5539"/>
    <lineage>
        <taxon>Eukaryota</taxon>
        <taxon>Fungi</taxon>
        <taxon>Dikarya</taxon>
        <taxon>Ascomycota</taxon>
        <taxon>Pezizomycotina</taxon>
        <taxon>Leotiomycetes</taxon>
        <taxon>Leotiomycetes incertae sedis</taxon>
        <taxon>Scytalidium</taxon>
    </lineage>
</organism>
<feature type="domain" description="Heterokaryon incompatibility" evidence="1">
    <location>
        <begin position="27"/>
        <end position="118"/>
    </location>
</feature>